<evidence type="ECO:0000256" key="4">
    <source>
        <dbReference type="ARBA" id="ARBA00023136"/>
    </source>
</evidence>
<keyword evidence="8" id="KW-1185">Reference proteome</keyword>
<evidence type="ECO:0000256" key="6">
    <source>
        <dbReference type="SAM" id="Phobius"/>
    </source>
</evidence>
<feature type="region of interest" description="Disordered" evidence="5">
    <location>
        <begin position="1"/>
        <end position="23"/>
    </location>
</feature>
<feature type="transmembrane region" description="Helical" evidence="6">
    <location>
        <begin position="25"/>
        <end position="46"/>
    </location>
</feature>
<protein>
    <submittedName>
        <fullName evidence="7">Neutral zinc metallopeptidase</fullName>
    </submittedName>
</protein>
<keyword evidence="2 6" id="KW-0812">Transmembrane</keyword>
<evidence type="ECO:0000256" key="1">
    <source>
        <dbReference type="ARBA" id="ARBA00004167"/>
    </source>
</evidence>
<evidence type="ECO:0000256" key="2">
    <source>
        <dbReference type="ARBA" id="ARBA00022692"/>
    </source>
</evidence>
<comment type="caution">
    <text evidence="7">The sequence shown here is derived from an EMBL/GenBank/DDBJ whole genome shotgun (WGS) entry which is preliminary data.</text>
</comment>
<keyword evidence="3 6" id="KW-1133">Transmembrane helix</keyword>
<dbReference type="EMBL" id="JAPDDP010000030">
    <property type="protein sequence ID" value="MDA0182065.1"/>
    <property type="molecule type" value="Genomic_DNA"/>
</dbReference>
<name>A0A9X3N8Q2_9ACTN</name>
<reference evidence="7" key="1">
    <citation type="submission" date="2022-10" db="EMBL/GenBank/DDBJ databases">
        <title>The WGS of Solirubrobacter phytolaccae KCTC 29190.</title>
        <authorList>
            <person name="Jiang Z."/>
        </authorList>
    </citation>
    <scope>NUCLEOTIDE SEQUENCE</scope>
    <source>
        <strain evidence="7">KCTC 29190</strain>
    </source>
</reference>
<gene>
    <name evidence="7" type="ORF">OJ997_17300</name>
</gene>
<keyword evidence="4 6" id="KW-0472">Membrane</keyword>
<dbReference type="RefSeq" id="WP_270026424.1">
    <property type="nucleotide sequence ID" value="NZ_JAPDDP010000030.1"/>
</dbReference>
<organism evidence="7 8">
    <name type="scientific">Solirubrobacter phytolaccae</name>
    <dbReference type="NCBI Taxonomy" id="1404360"/>
    <lineage>
        <taxon>Bacteria</taxon>
        <taxon>Bacillati</taxon>
        <taxon>Actinomycetota</taxon>
        <taxon>Thermoleophilia</taxon>
        <taxon>Solirubrobacterales</taxon>
        <taxon>Solirubrobacteraceae</taxon>
        <taxon>Solirubrobacter</taxon>
    </lineage>
</organism>
<evidence type="ECO:0000256" key="5">
    <source>
        <dbReference type="SAM" id="MobiDB-lite"/>
    </source>
</evidence>
<comment type="subcellular location">
    <subcellularLocation>
        <location evidence="1">Membrane</location>
        <topology evidence="1">Single-pass membrane protein</topology>
    </subcellularLocation>
</comment>
<dbReference type="AlphaFoldDB" id="A0A9X3N8Q2"/>
<dbReference type="InterPro" id="IPR007343">
    <property type="entry name" value="Uncharacterised_pept_Zn_put"/>
</dbReference>
<evidence type="ECO:0000256" key="3">
    <source>
        <dbReference type="ARBA" id="ARBA00022989"/>
    </source>
</evidence>
<evidence type="ECO:0000313" key="8">
    <source>
        <dbReference type="Proteomes" id="UP001147653"/>
    </source>
</evidence>
<dbReference type="GO" id="GO:0016020">
    <property type="term" value="C:membrane"/>
    <property type="evidence" value="ECO:0007669"/>
    <property type="project" value="UniProtKB-SubCell"/>
</dbReference>
<dbReference type="Pfam" id="PF04228">
    <property type="entry name" value="Zn_peptidase"/>
    <property type="match status" value="1"/>
</dbReference>
<proteinExistence type="predicted"/>
<sequence>MRFRPGSKLDTGQVRDRRGGGGGRGVAVGGGVGTIVVVVVLALLGVDVPVGGGTDSVSLEDNQQLSSSCRTGADANQNEDCRIVGVVNSVQAYWGDTVEGYREAPTNFFSGQTQTGCGGATSAVGPFYCPADQQIYIDLNFYDDLRSRFGAQGGPFAEAYVIAHEYGHHVQHLLGTDAKVGGDREGETSGSVRLELQADCYAGVWAANAVETEFIEELTDQDIADGLDAAAAVGDDRIQERATGRVDRESWTHGSAASRQKWFNTGFRGGDARRCDTFATNAL</sequence>
<evidence type="ECO:0000313" key="7">
    <source>
        <dbReference type="EMBL" id="MDA0182065.1"/>
    </source>
</evidence>
<dbReference type="Proteomes" id="UP001147653">
    <property type="component" value="Unassembled WGS sequence"/>
</dbReference>
<accession>A0A9X3N8Q2</accession>
<dbReference type="PANTHER" id="PTHR30168:SF0">
    <property type="entry name" value="INNER MEMBRANE PROTEIN"/>
    <property type="match status" value="1"/>
</dbReference>
<dbReference type="PANTHER" id="PTHR30168">
    <property type="entry name" value="PUTATIVE MEMBRANE PROTEIN YPFJ"/>
    <property type="match status" value="1"/>
</dbReference>